<feature type="domain" description="PRC-barrel" evidence="2">
    <location>
        <begin position="13"/>
        <end position="60"/>
    </location>
</feature>
<evidence type="ECO:0000259" key="2">
    <source>
        <dbReference type="Pfam" id="PF05239"/>
    </source>
</evidence>
<evidence type="ECO:0000313" key="3">
    <source>
        <dbReference type="EMBL" id="NYZ18967.1"/>
    </source>
</evidence>
<feature type="region of interest" description="Disordered" evidence="1">
    <location>
        <begin position="118"/>
        <end position="138"/>
    </location>
</feature>
<dbReference type="EMBL" id="JABFDB010000001">
    <property type="protein sequence ID" value="NYZ18967.1"/>
    <property type="molecule type" value="Genomic_DNA"/>
</dbReference>
<accession>A0ABX2T6S0</accession>
<dbReference type="Pfam" id="PF05239">
    <property type="entry name" value="PRC"/>
    <property type="match status" value="2"/>
</dbReference>
<dbReference type="Gene3D" id="3.90.50.10">
    <property type="entry name" value="Photosynthetic Reaction Center, subunit H, domain 2"/>
    <property type="match status" value="2"/>
</dbReference>
<evidence type="ECO:0000313" key="4">
    <source>
        <dbReference type="Proteomes" id="UP000584642"/>
    </source>
</evidence>
<protein>
    <submittedName>
        <fullName evidence="3">PRC-barrel domain containing protein</fullName>
    </submittedName>
</protein>
<feature type="domain" description="PRC-barrel" evidence="2">
    <location>
        <begin position="139"/>
        <end position="187"/>
    </location>
</feature>
<dbReference type="SUPFAM" id="SSF50346">
    <property type="entry name" value="PRC-barrel domain"/>
    <property type="match status" value="2"/>
</dbReference>
<organism evidence="3 4">
    <name type="scientific">Azospirillum oleiclasticum</name>
    <dbReference type="NCBI Taxonomy" id="2735135"/>
    <lineage>
        <taxon>Bacteria</taxon>
        <taxon>Pseudomonadati</taxon>
        <taxon>Pseudomonadota</taxon>
        <taxon>Alphaproteobacteria</taxon>
        <taxon>Rhodospirillales</taxon>
        <taxon>Azospirillaceae</taxon>
        <taxon>Azospirillum</taxon>
    </lineage>
</organism>
<gene>
    <name evidence="3" type="ORF">HND93_04525</name>
</gene>
<dbReference type="RefSeq" id="WP_180280658.1">
    <property type="nucleotide sequence ID" value="NZ_JABFDB010000001.1"/>
</dbReference>
<dbReference type="InterPro" id="IPR014747">
    <property type="entry name" value="Bac_photo_RC_H_C"/>
</dbReference>
<reference evidence="3 4" key="1">
    <citation type="submission" date="2020-05" db="EMBL/GenBank/DDBJ databases">
        <title>Azospirillum oleiclasticum sp. nov, a nitrogen-fixing and heavy crude oil-emulsifying bacterium isolated from the crude oil of Yumen Oilfield.</title>
        <authorList>
            <person name="Wu D."/>
            <person name="Cai M."/>
            <person name="Zhang X."/>
        </authorList>
    </citation>
    <scope>NUCLEOTIDE SEQUENCE [LARGE SCALE GENOMIC DNA]</scope>
    <source>
        <strain evidence="3 4">ROY-1-1-2</strain>
    </source>
</reference>
<dbReference type="Proteomes" id="UP000584642">
    <property type="component" value="Unassembled WGS sequence"/>
</dbReference>
<feature type="compositionally biased region" description="Basic and acidic residues" evidence="1">
    <location>
        <begin position="129"/>
        <end position="138"/>
    </location>
</feature>
<dbReference type="InterPro" id="IPR027275">
    <property type="entry name" value="PRC-brl_dom"/>
</dbReference>
<evidence type="ECO:0000256" key="1">
    <source>
        <dbReference type="SAM" id="MobiDB-lite"/>
    </source>
</evidence>
<proteinExistence type="predicted"/>
<dbReference type="InterPro" id="IPR011033">
    <property type="entry name" value="PRC_barrel-like_sf"/>
</dbReference>
<comment type="caution">
    <text evidence="3">The sequence shown here is derived from an EMBL/GenBank/DDBJ whole genome shotgun (WGS) entry which is preliminary data.</text>
</comment>
<name>A0ABX2T6S0_9PROT</name>
<keyword evidence="4" id="KW-1185">Reference proteome</keyword>
<sequence length="243" mass="26846">MIRSLNDLLDYAINASDGVIGSVSDVYLDDAGWTVRYLVVDTGTWLPGRKVLLPASALDAPDTDSRQFPVRLTRKQVEDSPGTDTARPVNRQEEEALAGYFGVEPYWLSGSLIGPAELPTVPAEPPADAARRGDPHLRSGREITGYAIAATDGDIGTVSDLLIDDTDWRVRYLLVDTGTWLPGRKVVFAPGWVESIDWATGAVRVGLTRDRVRNSPVPESVPEVNRAYEEQLHSHYLRDPYWM</sequence>